<gene>
    <name evidence="1" type="ORF">CEURO_LOCUS19694</name>
</gene>
<dbReference type="PANTHER" id="PTHR47481">
    <property type="match status" value="1"/>
</dbReference>
<protein>
    <submittedName>
        <fullName evidence="1">Uncharacterized protein</fullName>
    </submittedName>
</protein>
<evidence type="ECO:0000313" key="1">
    <source>
        <dbReference type="EMBL" id="CAH9112677.1"/>
    </source>
</evidence>
<dbReference type="PANTHER" id="PTHR47481:SF42">
    <property type="entry name" value="RHO GTPASE-ACTIVATING PROTEIN GACK-LIKE"/>
    <property type="match status" value="1"/>
</dbReference>
<reference evidence="1" key="1">
    <citation type="submission" date="2022-07" db="EMBL/GenBank/DDBJ databases">
        <authorList>
            <person name="Macas J."/>
            <person name="Novak P."/>
            <person name="Neumann P."/>
        </authorList>
    </citation>
    <scope>NUCLEOTIDE SEQUENCE</scope>
</reference>
<sequence length="428" mass="47460">MATASATSASSVAGIAAPTASTTTPVFSSGLASPGQYSRPYSLFQHLPPTFPWSAPIPVQQVPLEPPPFSVPSFAGPTFVGSPGISSVRTPAGGHTNSPLAELAQTISHVATNVTNIVTTKLLAVEHYTTWRAQFESFLVSQGLLDMVDGSIQVPTPYSIDVINRQFPNPEFSTWLRIDQTIRSWLFATLSRDVLIDVRDLKHSCEIWERLESRFMSVSLARSMELKRLFSQIKKKTDQSMDDYLREIKILVDDLAIINFPVPPREVLKTTIMGLGYEYESMFTTVSLFLDNFPFEKLHIHLLEQEQRVLYLRSGNSSIHQAFSAATSFPGSLPIRSRATRCRAIIRRVVSNSARPVSRTEAVDAAGGAVVGEEAEERRCRPYFGTRSRIKPVTPRHGVDPPLQLGMLHIQGVCKLWVLLFVILPCHI</sequence>
<keyword evidence="2" id="KW-1185">Reference proteome</keyword>
<accession>A0A9P0ZRT9</accession>
<dbReference type="OrthoDB" id="153096at2759"/>
<comment type="caution">
    <text evidence="1">The sequence shown here is derived from an EMBL/GenBank/DDBJ whole genome shotgun (WGS) entry which is preliminary data.</text>
</comment>
<dbReference type="EMBL" id="CAMAPE010000060">
    <property type="protein sequence ID" value="CAH9112677.1"/>
    <property type="molecule type" value="Genomic_DNA"/>
</dbReference>
<dbReference type="Proteomes" id="UP001152484">
    <property type="component" value="Unassembled WGS sequence"/>
</dbReference>
<evidence type="ECO:0000313" key="2">
    <source>
        <dbReference type="Proteomes" id="UP001152484"/>
    </source>
</evidence>
<name>A0A9P0ZRT9_CUSEU</name>
<organism evidence="1 2">
    <name type="scientific">Cuscuta europaea</name>
    <name type="common">European dodder</name>
    <dbReference type="NCBI Taxonomy" id="41803"/>
    <lineage>
        <taxon>Eukaryota</taxon>
        <taxon>Viridiplantae</taxon>
        <taxon>Streptophyta</taxon>
        <taxon>Embryophyta</taxon>
        <taxon>Tracheophyta</taxon>
        <taxon>Spermatophyta</taxon>
        <taxon>Magnoliopsida</taxon>
        <taxon>eudicotyledons</taxon>
        <taxon>Gunneridae</taxon>
        <taxon>Pentapetalae</taxon>
        <taxon>asterids</taxon>
        <taxon>lamiids</taxon>
        <taxon>Solanales</taxon>
        <taxon>Convolvulaceae</taxon>
        <taxon>Cuscuteae</taxon>
        <taxon>Cuscuta</taxon>
        <taxon>Cuscuta subgen. Cuscuta</taxon>
    </lineage>
</organism>
<proteinExistence type="predicted"/>
<dbReference type="AlphaFoldDB" id="A0A9P0ZRT9"/>
<dbReference type="Pfam" id="PF14223">
    <property type="entry name" value="Retrotran_gag_2"/>
    <property type="match status" value="1"/>
</dbReference>